<evidence type="ECO:0000313" key="5">
    <source>
        <dbReference type="Proteomes" id="UP001626536"/>
    </source>
</evidence>
<dbReference type="PANTHER" id="PTHR12151">
    <property type="entry name" value="ELECTRON TRANSPORT PROTIN SCO1/SENC FAMILY MEMBER"/>
    <property type="match status" value="1"/>
</dbReference>
<proteinExistence type="inferred from homology"/>
<dbReference type="PROSITE" id="PS51352">
    <property type="entry name" value="THIOREDOXIN_2"/>
    <property type="match status" value="1"/>
</dbReference>
<organism evidence="4 5">
    <name type="scientific">Methylocapsa polymorpha</name>
    <dbReference type="NCBI Taxonomy" id="3080828"/>
    <lineage>
        <taxon>Bacteria</taxon>
        <taxon>Pseudomonadati</taxon>
        <taxon>Pseudomonadota</taxon>
        <taxon>Alphaproteobacteria</taxon>
        <taxon>Hyphomicrobiales</taxon>
        <taxon>Beijerinckiaceae</taxon>
        <taxon>Methylocapsa</taxon>
    </lineage>
</organism>
<gene>
    <name evidence="4" type="ORF">RZS28_05985</name>
</gene>
<dbReference type="RefSeq" id="WP_407340418.1">
    <property type="nucleotide sequence ID" value="NZ_CP136862.1"/>
</dbReference>
<comment type="similarity">
    <text evidence="1">Belongs to the SCO1/2 family.</text>
</comment>
<accession>A0ABZ0HU82</accession>
<feature type="domain" description="Thioredoxin" evidence="3">
    <location>
        <begin position="36"/>
        <end position="195"/>
    </location>
</feature>
<protein>
    <submittedName>
        <fullName evidence="4">SCO family protein</fullName>
    </submittedName>
</protein>
<dbReference type="CDD" id="cd02968">
    <property type="entry name" value="SCO"/>
    <property type="match status" value="1"/>
</dbReference>
<dbReference type="InterPro" id="IPR003782">
    <property type="entry name" value="SCO1/SenC"/>
</dbReference>
<evidence type="ECO:0000313" key="4">
    <source>
        <dbReference type="EMBL" id="WOJ90832.1"/>
    </source>
</evidence>
<evidence type="ECO:0000256" key="2">
    <source>
        <dbReference type="ARBA" id="ARBA00023008"/>
    </source>
</evidence>
<dbReference type="PANTHER" id="PTHR12151:SF25">
    <property type="entry name" value="LINALOOL DEHYDRATASE_ISOMERASE DOMAIN-CONTAINING PROTEIN"/>
    <property type="match status" value="1"/>
</dbReference>
<dbReference type="EMBL" id="CP136862">
    <property type="protein sequence ID" value="WOJ90832.1"/>
    <property type="molecule type" value="Genomic_DNA"/>
</dbReference>
<reference evidence="4 5" key="1">
    <citation type="submission" date="2023-10" db="EMBL/GenBank/DDBJ databases">
        <title>Novel methanotroph of the genus Methylocapsa from a subarctic wetland.</title>
        <authorList>
            <person name="Belova S.E."/>
            <person name="Oshkin I.Y."/>
            <person name="Miroshnikov K."/>
            <person name="Dedysh S.N."/>
        </authorList>
    </citation>
    <scope>NUCLEOTIDE SEQUENCE [LARGE SCALE GENOMIC DNA]</scope>
    <source>
        <strain evidence="4 5">RX1</strain>
    </source>
</reference>
<evidence type="ECO:0000259" key="3">
    <source>
        <dbReference type="PROSITE" id="PS51352"/>
    </source>
</evidence>
<dbReference type="InterPro" id="IPR036249">
    <property type="entry name" value="Thioredoxin-like_sf"/>
</dbReference>
<dbReference type="SUPFAM" id="SSF52833">
    <property type="entry name" value="Thioredoxin-like"/>
    <property type="match status" value="1"/>
</dbReference>
<dbReference type="Gene3D" id="3.40.30.10">
    <property type="entry name" value="Glutaredoxin"/>
    <property type="match status" value="1"/>
</dbReference>
<evidence type="ECO:0000256" key="1">
    <source>
        <dbReference type="ARBA" id="ARBA00010996"/>
    </source>
</evidence>
<keyword evidence="5" id="KW-1185">Reference proteome</keyword>
<name>A0ABZ0HU82_9HYPH</name>
<keyword evidence="2" id="KW-0186">Copper</keyword>
<dbReference type="InterPro" id="IPR013766">
    <property type="entry name" value="Thioredoxin_domain"/>
</dbReference>
<dbReference type="Pfam" id="PF02630">
    <property type="entry name" value="SCO1-SenC"/>
    <property type="match status" value="1"/>
</dbReference>
<dbReference type="Proteomes" id="UP001626536">
    <property type="component" value="Chromosome"/>
</dbReference>
<sequence>MTKASRHLFYIVAGFSLGLAGLASLAYSGLAERGPLGSASIGGPFAMTAQDGRVVTNRELEGRPYLVFFGYTHCPDFCPTALLDISEVFKELGPDKKIAALFITVDPARDTPETLKTYLENFDPRIIGLTGDPAKTEAIAKAFKVYVKKGASANGDYTVDHTGVVYLMDKRGRFVNAFNLSKPPKQAARELENYL</sequence>